<dbReference type="InterPro" id="IPR022385">
    <property type="entry name" value="Rhs_assc_core"/>
</dbReference>
<dbReference type="RefSeq" id="WP_377581312.1">
    <property type="nucleotide sequence ID" value="NZ_JBHTKA010000007.1"/>
</dbReference>
<reference evidence="2" key="1">
    <citation type="journal article" date="2019" name="Int. J. Syst. Evol. Microbiol.">
        <title>The Global Catalogue of Microorganisms (GCM) 10K type strain sequencing project: providing services to taxonomists for standard genome sequencing and annotation.</title>
        <authorList>
            <consortium name="The Broad Institute Genomics Platform"/>
            <consortium name="The Broad Institute Genome Sequencing Center for Infectious Disease"/>
            <person name="Wu L."/>
            <person name="Ma J."/>
        </authorList>
    </citation>
    <scope>NUCLEOTIDE SEQUENCE [LARGE SCALE GENOMIC DNA]</scope>
    <source>
        <strain evidence="2">CCUG 58938</strain>
    </source>
</reference>
<comment type="caution">
    <text evidence="1">The sequence shown here is derived from an EMBL/GenBank/DDBJ whole genome shotgun (WGS) entry which is preliminary data.</text>
</comment>
<keyword evidence="2" id="KW-1185">Reference proteome</keyword>
<dbReference type="PANTHER" id="PTHR32305">
    <property type="match status" value="1"/>
</dbReference>
<dbReference type="EMBL" id="JBHTKA010000007">
    <property type="protein sequence ID" value="MFD1001466.1"/>
    <property type="molecule type" value="Genomic_DNA"/>
</dbReference>
<dbReference type="InterPro" id="IPR050708">
    <property type="entry name" value="T6SS_VgrG/RHS"/>
</dbReference>
<evidence type="ECO:0000313" key="2">
    <source>
        <dbReference type="Proteomes" id="UP001597112"/>
    </source>
</evidence>
<accession>A0ABW3K6M1</accession>
<dbReference type="Gene3D" id="2.180.10.10">
    <property type="entry name" value="RHS repeat-associated core"/>
    <property type="match status" value="1"/>
</dbReference>
<dbReference type="Proteomes" id="UP001597112">
    <property type="component" value="Unassembled WGS sequence"/>
</dbReference>
<name>A0ABW3K6M1_9BACT</name>
<dbReference type="PANTHER" id="PTHR32305:SF15">
    <property type="entry name" value="PROTEIN RHSA-RELATED"/>
    <property type="match status" value="1"/>
</dbReference>
<protein>
    <submittedName>
        <fullName evidence="1">RHS repeat-associated core domain-containing protein</fullName>
    </submittedName>
</protein>
<proteinExistence type="predicted"/>
<gene>
    <name evidence="1" type="ORF">ACFQ21_19210</name>
</gene>
<sequence length="240" mass="27264">MNTNPNPFASLLSKSNEAGTAPKAYLNYIVFDRDYNVLDGGFVRITEVAKENGTDVSHELLSKELVIKKPGYVYLYLSNDNVALGGSQVEVYFDDFNVEHTKSPVIASQGYYPFGLTFNSFQQENTEPQLYKFNEKEEQDEINLGWLDYGMRMYQPEIGRFGVNDRFGEKYFDVSLYQYVRNNPVINIDVNGDSIKTVFTNSEGKVLSSVPVEVQEMFNSEFGIKVGYNSKTGMMYYAGD</sequence>
<evidence type="ECO:0000313" key="1">
    <source>
        <dbReference type="EMBL" id="MFD1001466.1"/>
    </source>
</evidence>
<dbReference type="NCBIfam" id="TIGR03696">
    <property type="entry name" value="Rhs_assc_core"/>
    <property type="match status" value="1"/>
</dbReference>
<organism evidence="1 2">
    <name type="scientific">Ohtaekwangia kribbensis</name>
    <dbReference type="NCBI Taxonomy" id="688913"/>
    <lineage>
        <taxon>Bacteria</taxon>
        <taxon>Pseudomonadati</taxon>
        <taxon>Bacteroidota</taxon>
        <taxon>Cytophagia</taxon>
        <taxon>Cytophagales</taxon>
        <taxon>Fulvivirgaceae</taxon>
        <taxon>Ohtaekwangia</taxon>
    </lineage>
</organism>